<dbReference type="AlphaFoldDB" id="A0A8F1SAM4"/>
<evidence type="ECO:0000313" key="2">
    <source>
        <dbReference type="EMBL" id="QWQ31654.1"/>
    </source>
</evidence>
<protein>
    <submittedName>
        <fullName evidence="2">Uncharacterized protein</fullName>
    </submittedName>
</protein>
<evidence type="ECO:0000313" key="3">
    <source>
        <dbReference type="Proteomes" id="UP000677117"/>
    </source>
</evidence>
<dbReference type="RefSeq" id="WP_232736413.1">
    <property type="nucleotide sequence ID" value="NZ_CP076459.1"/>
</dbReference>
<organism evidence="2 3">
    <name type="scientific">Candidatus Minimicrobia vallesae</name>
    <dbReference type="NCBI Taxonomy" id="2841264"/>
    <lineage>
        <taxon>Bacteria</taxon>
        <taxon>Candidatus Saccharimonadota</taxon>
        <taxon>Candidatus Saccharimonadota incertae sedis</taxon>
        <taxon>Candidatus Minimicrobia</taxon>
    </lineage>
</organism>
<dbReference type="KEGG" id="mvl:KOY49_01410"/>
<proteinExistence type="predicted"/>
<sequence length="166" mass="18463">MEKPKPTQNHEQEQRKTPEDYVVATFPADSDIAKCPLTAIRSGQDGKGVRYDGGWIPGDMLSVCDTDSEEGIGPIELFVKVHKPIKVNGGHVEAEKIVSLKKLQSREANKGFNESYIEDLYGKTPEEMIEEGKEAAEQIWRQKHPESDENESLAPEAGLEKAIEKA</sequence>
<dbReference type="EMBL" id="CP076459">
    <property type="protein sequence ID" value="QWQ31654.1"/>
    <property type="molecule type" value="Genomic_DNA"/>
</dbReference>
<feature type="region of interest" description="Disordered" evidence="1">
    <location>
        <begin position="141"/>
        <end position="166"/>
    </location>
</feature>
<feature type="region of interest" description="Disordered" evidence="1">
    <location>
        <begin position="1"/>
        <end position="20"/>
    </location>
</feature>
<evidence type="ECO:0000256" key="1">
    <source>
        <dbReference type="SAM" id="MobiDB-lite"/>
    </source>
</evidence>
<name>A0A8F1SAM4_9BACT</name>
<keyword evidence="3" id="KW-1185">Reference proteome</keyword>
<feature type="compositionally biased region" description="Basic and acidic residues" evidence="1">
    <location>
        <begin position="1"/>
        <end position="19"/>
    </location>
</feature>
<accession>A0A8F1SAM4</accession>
<reference evidence="2" key="1">
    <citation type="submission" date="2021-06" db="EMBL/GenBank/DDBJ databases">
        <title>An adapted protocol for Saccharibacteria cultivation: two new species join this phylum of Candidate Phyla Radiations.</title>
        <authorList>
            <person name="Ibrahim A."/>
            <person name="Maatouk M."/>
            <person name="Raoult D."/>
            <person name="Bittar F."/>
        </authorList>
    </citation>
    <scope>NUCLEOTIDE SEQUENCE</scope>
    <source>
        <strain evidence="2">IHU2</strain>
    </source>
</reference>
<dbReference type="Proteomes" id="UP000677117">
    <property type="component" value="Chromosome"/>
</dbReference>
<gene>
    <name evidence="2" type="ORF">KOY49_01410</name>
</gene>